<dbReference type="GO" id="GO:0046872">
    <property type="term" value="F:metal ion binding"/>
    <property type="evidence" value="ECO:0007669"/>
    <property type="project" value="UniProtKB-UniRule"/>
</dbReference>
<dbReference type="GO" id="GO:0007004">
    <property type="term" value="P:telomere maintenance via telomerase"/>
    <property type="evidence" value="ECO:0007669"/>
    <property type="project" value="TreeGrafter"/>
</dbReference>
<dbReference type="SUPFAM" id="SSF52540">
    <property type="entry name" value="P-loop containing nucleoside triphosphate hydrolases"/>
    <property type="match status" value="2"/>
</dbReference>
<dbReference type="GO" id="GO:0000722">
    <property type="term" value="P:telomere maintenance via recombination"/>
    <property type="evidence" value="ECO:0007669"/>
    <property type="project" value="TreeGrafter"/>
</dbReference>
<dbReference type="Proteomes" id="UP001378592">
    <property type="component" value="Unassembled WGS sequence"/>
</dbReference>
<dbReference type="InterPro" id="IPR013134">
    <property type="entry name" value="Zn_hook_RAD50"/>
</dbReference>
<dbReference type="InterPro" id="IPR027417">
    <property type="entry name" value="P-loop_NTPase"/>
</dbReference>
<dbReference type="GO" id="GO:0006302">
    <property type="term" value="P:double-strand break repair"/>
    <property type="evidence" value="ECO:0007669"/>
    <property type="project" value="InterPro"/>
</dbReference>
<feature type="domain" description="Zinc-hook" evidence="22">
    <location>
        <begin position="639"/>
        <end position="737"/>
    </location>
</feature>
<feature type="coiled-coil region" evidence="20">
    <location>
        <begin position="398"/>
        <end position="559"/>
    </location>
</feature>
<dbReference type="Gene3D" id="3.40.50.300">
    <property type="entry name" value="P-loop containing nucleotide triphosphate hydrolases"/>
    <property type="match status" value="2"/>
</dbReference>
<dbReference type="SUPFAM" id="SSF75712">
    <property type="entry name" value="Rad50 coiled-coil Zn hook"/>
    <property type="match status" value="1"/>
</dbReference>
<keyword evidence="10" id="KW-0378">Hydrolase</keyword>
<dbReference type="GO" id="GO:0000794">
    <property type="term" value="C:condensed nuclear chromosome"/>
    <property type="evidence" value="ECO:0007669"/>
    <property type="project" value="TreeGrafter"/>
</dbReference>
<name>A0AAN9W193_9ORTH</name>
<evidence type="ECO:0000259" key="22">
    <source>
        <dbReference type="PROSITE" id="PS51131"/>
    </source>
</evidence>
<evidence type="ECO:0000256" key="17">
    <source>
        <dbReference type="ARBA" id="ARBA00023254"/>
    </source>
</evidence>
<evidence type="ECO:0000256" key="7">
    <source>
        <dbReference type="ARBA" id="ARBA00022723"/>
    </source>
</evidence>
<feature type="coiled-coil region" evidence="20">
    <location>
        <begin position="222"/>
        <end position="344"/>
    </location>
</feature>
<feature type="binding site" evidence="19">
    <location>
        <position position="684"/>
    </location>
    <ligand>
        <name>Zn(2+)</name>
        <dbReference type="ChEBI" id="CHEBI:29105"/>
    </ligand>
</feature>
<keyword evidence="9" id="KW-0227">DNA damage</keyword>
<evidence type="ECO:0000256" key="11">
    <source>
        <dbReference type="ARBA" id="ARBA00022833"/>
    </source>
</evidence>
<evidence type="ECO:0000256" key="2">
    <source>
        <dbReference type="ARBA" id="ARBA00004123"/>
    </source>
</evidence>
<evidence type="ECO:0000256" key="4">
    <source>
        <dbReference type="ARBA" id="ARBA00009439"/>
    </source>
</evidence>
<comment type="catalytic activity">
    <reaction evidence="18">
        <text>ATP + H2O = ADP + phosphate + H(+)</text>
        <dbReference type="Rhea" id="RHEA:13065"/>
        <dbReference type="ChEBI" id="CHEBI:15377"/>
        <dbReference type="ChEBI" id="CHEBI:15378"/>
        <dbReference type="ChEBI" id="CHEBI:30616"/>
        <dbReference type="ChEBI" id="CHEBI:43474"/>
        <dbReference type="ChEBI" id="CHEBI:456216"/>
    </reaction>
</comment>
<evidence type="ECO:0000256" key="21">
    <source>
        <dbReference type="SAM" id="MobiDB-lite"/>
    </source>
</evidence>
<evidence type="ECO:0000256" key="3">
    <source>
        <dbReference type="ARBA" id="ARBA00004286"/>
    </source>
</evidence>
<evidence type="ECO:0000313" key="23">
    <source>
        <dbReference type="EMBL" id="KAK7872666.1"/>
    </source>
</evidence>
<reference evidence="23 24" key="1">
    <citation type="submission" date="2024-03" db="EMBL/GenBank/DDBJ databases">
        <title>The genome assembly and annotation of the cricket Gryllus longicercus Weissman &amp; Gray.</title>
        <authorList>
            <person name="Szrajer S."/>
            <person name="Gray D."/>
            <person name="Ylla G."/>
        </authorList>
    </citation>
    <scope>NUCLEOTIDE SEQUENCE [LARGE SCALE GENOMIC DNA]</scope>
    <source>
        <strain evidence="23">DAG 2021-001</strain>
        <tissue evidence="23">Whole body minus gut</tissue>
    </source>
</reference>
<dbReference type="FunFam" id="3.40.50.300:FF:000593">
    <property type="entry name" value="DNA repair protein RAD50"/>
    <property type="match status" value="1"/>
</dbReference>
<comment type="caution">
    <text evidence="23">The sequence shown here is derived from an EMBL/GenBank/DDBJ whole genome shotgun (WGS) entry which is preliminary data.</text>
</comment>
<evidence type="ECO:0000256" key="16">
    <source>
        <dbReference type="ARBA" id="ARBA00023242"/>
    </source>
</evidence>
<dbReference type="InterPro" id="IPR038729">
    <property type="entry name" value="Rad50/SbcC_AAA"/>
</dbReference>
<dbReference type="PROSITE" id="PS51131">
    <property type="entry name" value="ZN_HOOK"/>
    <property type="match status" value="1"/>
</dbReference>
<accession>A0AAN9W193</accession>
<evidence type="ECO:0000256" key="19">
    <source>
        <dbReference type="PROSITE-ProRule" id="PRU00471"/>
    </source>
</evidence>
<gene>
    <name evidence="23" type="ORF">R5R35_002661</name>
</gene>
<sequence>MAQLNKMMIQGIRSFGPDDTDRQLVTFYSPLTLILGQNGCGKTTIIEALKYAITGELPPGGKLGHSFVYDPKLARQTEVLGKVQLKLLDVKGKELVVTRCVQVTQKKTTMQFKTVDTSVSRKGPDGLNVQSSGRCIDVDIEMATSMGVSKSVINNVILCHQEESLWPLDEAKKLKERFDAIFDTVRYNKCLIQIHDLRKTLKNEMVVLKSSLGHLLDKKQAASRMKESIRDTERSINVAQDQVDKCQSRCGPIDTRLQEIIEQESDIIQHYSQVEKLQTQIKNLRQQQEELKKNIPKRFEGTIEDLKDAIANFHTQLREKEEEQRDLINRIDTTKNEEKKLTDELSLKVKRIGQLESFQQNNKREVKSRNTFLEKLRKDLDLEGAVVSSEERNVRTLTEKVHQKIREKKEEIIQLRNDLDEDEKRHQSRLDSLRDTKVKKEQEVKMKEQQIQSKISSKEKIQSDIKEVERAASRLAHVEKELSEVKANLDQVSEEMNVEDMRNDIKRFEDDEHRVNQELEKVYQEVQELHKHSKTHTRIALKESELSSKEAELSRLKNKNGDTLKHLLGSVPEIGLKRKFDECLDQIVQDINNKNSQLRAIQNEISKIEVNRRHKKEQVDAKEKEVKEDEEKIYEHCEDRDLEDVIRDLDDKIKEMRDMKGMLSSQEVLFQKYVQKLQERDPCCPLCHRNFERSDDAATLIDELKSEVRTVPVRLRNNNEKLIKCERQYETLLQLKSTNDRLKNGKEIVIPKLKKELKDVENQLKNAREKSEELQNDLLTPQMDEGMARNIQGDVFLMDKCLSELKICKADLSTLKAELPPAESGRSLEEAQKMQDDLRKEVSDLRQSLKSSKTLLETHTDKVQKLHSKKNSLVEEQLKIQGGTQQLQQMRENLAELEVQLADLEEQVQLLKSDVTIVRKDCDDARRTLEEVKTNNRTQIKAEDAKVNELENRFKDLVKYNVSIDEYDRRGYSNELTSAQQSLTDLNRDKEDLQKRHIELADRVDQLKNEISGQKLHDRELRDNLQLMEKEKEEEKKASELQSLSRKHGSVQQSYNQIKDEKKKLETERQSIMKESQQAEGRVEEMRKRLKGLQKEMAEEMYEDADKKYSNALREKTVKEIVDTDLAKYHKAMEWAMTQFHQERMKVINEIIHDLWRNIYRGNDIDYIKIEANAPDVTSDTKRRSYDYRVVQVKNDIEIDMRGRCSAGQKVLACLIIRLALAETLSSQCGILALDEPTTNLDRENIESLAEALAQVVNTRMVNKGFQLIVITHDEEFVSHMKQSGQLSHYHIVTRNEEGKSRITKHVVQ</sequence>
<feature type="compositionally biased region" description="Polar residues" evidence="21">
    <location>
        <begin position="1040"/>
        <end position="1057"/>
    </location>
</feature>
<evidence type="ECO:0000256" key="20">
    <source>
        <dbReference type="SAM" id="Coils"/>
    </source>
</evidence>
<keyword evidence="16" id="KW-0539">Nucleus</keyword>
<evidence type="ECO:0000256" key="6">
    <source>
        <dbReference type="ARBA" id="ARBA00022454"/>
    </source>
</evidence>
<feature type="binding site" evidence="19">
    <location>
        <position position="687"/>
    </location>
    <ligand>
        <name>Zn(2+)</name>
        <dbReference type="ChEBI" id="CHEBI:29105"/>
    </ligand>
</feature>
<keyword evidence="14 20" id="KW-0175">Coiled coil</keyword>
<keyword evidence="8" id="KW-0547">Nucleotide-binding</keyword>
<comment type="cofactor">
    <cofactor evidence="1">
        <name>Zn(2+)</name>
        <dbReference type="ChEBI" id="CHEBI:29105"/>
    </cofactor>
</comment>
<keyword evidence="7 19" id="KW-0479">Metal-binding</keyword>
<comment type="similarity">
    <text evidence="4">Belongs to the SMC family. RAD50 subfamily.</text>
</comment>
<keyword evidence="15" id="KW-0234">DNA repair</keyword>
<keyword evidence="12" id="KW-0067">ATP-binding</keyword>
<dbReference type="InterPro" id="IPR004584">
    <property type="entry name" value="Rad50_eukaryotes"/>
</dbReference>
<dbReference type="PANTHER" id="PTHR18867:SF12">
    <property type="entry name" value="DNA REPAIR PROTEIN RAD50"/>
    <property type="match status" value="1"/>
</dbReference>
<proteinExistence type="inferred from homology"/>
<evidence type="ECO:0000256" key="9">
    <source>
        <dbReference type="ARBA" id="ARBA00022763"/>
    </source>
</evidence>
<dbReference type="GO" id="GO:0070192">
    <property type="term" value="P:chromosome organization involved in meiotic cell cycle"/>
    <property type="evidence" value="ECO:0007669"/>
    <property type="project" value="TreeGrafter"/>
</dbReference>
<keyword evidence="6" id="KW-0158">Chromosome</keyword>
<evidence type="ECO:0000256" key="5">
    <source>
        <dbReference type="ARBA" id="ARBA00017893"/>
    </source>
</evidence>
<dbReference type="NCBIfam" id="TIGR00606">
    <property type="entry name" value="rad50"/>
    <property type="match status" value="1"/>
</dbReference>
<dbReference type="GO" id="GO:0016887">
    <property type="term" value="F:ATP hydrolysis activity"/>
    <property type="evidence" value="ECO:0007669"/>
    <property type="project" value="InterPro"/>
</dbReference>
<evidence type="ECO:0000256" key="12">
    <source>
        <dbReference type="ARBA" id="ARBA00022840"/>
    </source>
</evidence>
<dbReference type="EMBL" id="JAZDUA010000021">
    <property type="protein sequence ID" value="KAK7872666.1"/>
    <property type="molecule type" value="Genomic_DNA"/>
</dbReference>
<feature type="coiled-coil region" evidence="20">
    <location>
        <begin position="584"/>
        <end position="659"/>
    </location>
</feature>
<evidence type="ECO:0000256" key="13">
    <source>
        <dbReference type="ARBA" id="ARBA00022842"/>
    </source>
</evidence>
<organism evidence="23 24">
    <name type="scientific">Gryllus longicercus</name>
    <dbReference type="NCBI Taxonomy" id="2509291"/>
    <lineage>
        <taxon>Eukaryota</taxon>
        <taxon>Metazoa</taxon>
        <taxon>Ecdysozoa</taxon>
        <taxon>Arthropoda</taxon>
        <taxon>Hexapoda</taxon>
        <taxon>Insecta</taxon>
        <taxon>Pterygota</taxon>
        <taxon>Neoptera</taxon>
        <taxon>Polyneoptera</taxon>
        <taxon>Orthoptera</taxon>
        <taxon>Ensifera</taxon>
        <taxon>Gryllidea</taxon>
        <taxon>Grylloidea</taxon>
        <taxon>Gryllidae</taxon>
        <taxon>Gryllinae</taxon>
        <taxon>Gryllus</taxon>
    </lineage>
</organism>
<dbReference type="GO" id="GO:0043047">
    <property type="term" value="F:single-stranded telomeric DNA binding"/>
    <property type="evidence" value="ECO:0007669"/>
    <property type="project" value="TreeGrafter"/>
</dbReference>
<evidence type="ECO:0000256" key="15">
    <source>
        <dbReference type="ARBA" id="ARBA00023204"/>
    </source>
</evidence>
<feature type="region of interest" description="Disordered" evidence="21">
    <location>
        <begin position="1031"/>
        <end position="1058"/>
    </location>
</feature>
<dbReference type="PANTHER" id="PTHR18867">
    <property type="entry name" value="RAD50"/>
    <property type="match status" value="1"/>
</dbReference>
<keyword evidence="13" id="KW-0460">Magnesium</keyword>
<dbReference type="Gene3D" id="1.10.287.510">
    <property type="entry name" value="Helix hairpin bin"/>
    <property type="match status" value="1"/>
</dbReference>
<dbReference type="GO" id="GO:0051880">
    <property type="term" value="F:G-quadruplex DNA binding"/>
    <property type="evidence" value="ECO:0007669"/>
    <property type="project" value="TreeGrafter"/>
</dbReference>
<dbReference type="Pfam" id="PF13476">
    <property type="entry name" value="AAA_23"/>
    <property type="match status" value="1"/>
</dbReference>
<keyword evidence="11 19" id="KW-0862">Zinc</keyword>
<dbReference type="GO" id="GO:0030870">
    <property type="term" value="C:Mre11 complex"/>
    <property type="evidence" value="ECO:0007669"/>
    <property type="project" value="InterPro"/>
</dbReference>
<evidence type="ECO:0000256" key="18">
    <source>
        <dbReference type="ARBA" id="ARBA00049360"/>
    </source>
</evidence>
<evidence type="ECO:0000256" key="10">
    <source>
        <dbReference type="ARBA" id="ARBA00022801"/>
    </source>
</evidence>
<dbReference type="Gene3D" id="1.10.287.1490">
    <property type="match status" value="2"/>
</dbReference>
<keyword evidence="24" id="KW-1185">Reference proteome</keyword>
<keyword evidence="17" id="KW-0469">Meiosis</keyword>
<dbReference type="Pfam" id="PF13558">
    <property type="entry name" value="SbcC_Walker_B"/>
    <property type="match status" value="1"/>
</dbReference>
<dbReference type="GO" id="GO:0005524">
    <property type="term" value="F:ATP binding"/>
    <property type="evidence" value="ECO:0007669"/>
    <property type="project" value="UniProtKB-KW"/>
</dbReference>
<dbReference type="Pfam" id="PF04423">
    <property type="entry name" value="Rad50_zn_hook"/>
    <property type="match status" value="1"/>
</dbReference>
<comment type="subcellular location">
    <subcellularLocation>
        <location evidence="3">Chromosome</location>
    </subcellularLocation>
    <subcellularLocation>
        <location evidence="2">Nucleus</location>
    </subcellularLocation>
</comment>
<evidence type="ECO:0000313" key="24">
    <source>
        <dbReference type="Proteomes" id="UP001378592"/>
    </source>
</evidence>
<evidence type="ECO:0000256" key="14">
    <source>
        <dbReference type="ARBA" id="ARBA00023054"/>
    </source>
</evidence>
<dbReference type="GO" id="GO:0003691">
    <property type="term" value="F:double-stranded telomeric DNA binding"/>
    <property type="evidence" value="ECO:0007669"/>
    <property type="project" value="TreeGrafter"/>
</dbReference>
<feature type="coiled-coil region" evidence="20">
    <location>
        <begin position="743"/>
        <end position="777"/>
    </location>
</feature>
<evidence type="ECO:0000256" key="1">
    <source>
        <dbReference type="ARBA" id="ARBA00001947"/>
    </source>
</evidence>
<protein>
    <recommendedName>
        <fullName evidence="5">DNA repair protein RAD50</fullName>
    </recommendedName>
</protein>
<evidence type="ECO:0000256" key="8">
    <source>
        <dbReference type="ARBA" id="ARBA00022741"/>
    </source>
</evidence>